<reference evidence="7 8" key="1">
    <citation type="journal article" date="2018" name="Evol. Lett.">
        <title>Horizontal gene cluster transfer increased hallucinogenic mushroom diversity.</title>
        <authorList>
            <person name="Reynolds H.T."/>
            <person name="Vijayakumar V."/>
            <person name="Gluck-Thaler E."/>
            <person name="Korotkin H.B."/>
            <person name="Matheny P.B."/>
            <person name="Slot J.C."/>
        </authorList>
    </citation>
    <scope>NUCLEOTIDE SEQUENCE [LARGE SCALE GENOMIC DNA]</scope>
    <source>
        <strain evidence="7 8">2631</strain>
    </source>
</reference>
<organism evidence="7 8">
    <name type="scientific">Psilocybe cyanescens</name>
    <dbReference type="NCBI Taxonomy" id="93625"/>
    <lineage>
        <taxon>Eukaryota</taxon>
        <taxon>Fungi</taxon>
        <taxon>Dikarya</taxon>
        <taxon>Basidiomycota</taxon>
        <taxon>Agaricomycotina</taxon>
        <taxon>Agaricomycetes</taxon>
        <taxon>Agaricomycetidae</taxon>
        <taxon>Agaricales</taxon>
        <taxon>Agaricineae</taxon>
        <taxon>Strophariaceae</taxon>
        <taxon>Psilocybe</taxon>
    </lineage>
</organism>
<feature type="region of interest" description="Disordered" evidence="5">
    <location>
        <begin position="703"/>
        <end position="726"/>
    </location>
</feature>
<evidence type="ECO:0000256" key="2">
    <source>
        <dbReference type="ARBA" id="ARBA00022771"/>
    </source>
</evidence>
<dbReference type="PROSITE" id="PS50089">
    <property type="entry name" value="ZF_RING_2"/>
    <property type="match status" value="1"/>
</dbReference>
<gene>
    <name evidence="7" type="ORF">CVT25_009954</name>
</gene>
<feature type="compositionally biased region" description="Low complexity" evidence="5">
    <location>
        <begin position="18"/>
        <end position="33"/>
    </location>
</feature>
<proteinExistence type="predicted"/>
<dbReference type="PROSITE" id="PS00518">
    <property type="entry name" value="ZF_RING_1"/>
    <property type="match status" value="1"/>
</dbReference>
<dbReference type="InterPro" id="IPR001841">
    <property type="entry name" value="Znf_RING"/>
</dbReference>
<feature type="region of interest" description="Disordered" evidence="5">
    <location>
        <begin position="1"/>
        <end position="66"/>
    </location>
</feature>
<evidence type="ECO:0000256" key="5">
    <source>
        <dbReference type="SAM" id="MobiDB-lite"/>
    </source>
</evidence>
<dbReference type="SMART" id="SM00184">
    <property type="entry name" value="RING"/>
    <property type="match status" value="1"/>
</dbReference>
<feature type="compositionally biased region" description="Polar residues" evidence="5">
    <location>
        <begin position="1"/>
        <end position="17"/>
    </location>
</feature>
<dbReference type="Proteomes" id="UP000283269">
    <property type="component" value="Unassembled WGS sequence"/>
</dbReference>
<comment type="caution">
    <text evidence="7">The sequence shown here is derived from an EMBL/GenBank/DDBJ whole genome shotgun (WGS) entry which is preliminary data.</text>
</comment>
<dbReference type="Gene3D" id="3.30.40.10">
    <property type="entry name" value="Zinc/RING finger domain, C3HC4 (zinc finger)"/>
    <property type="match status" value="1"/>
</dbReference>
<dbReference type="EMBL" id="NHYD01002059">
    <property type="protein sequence ID" value="PPQ88574.1"/>
    <property type="molecule type" value="Genomic_DNA"/>
</dbReference>
<dbReference type="InterPro" id="IPR017907">
    <property type="entry name" value="Znf_RING_CS"/>
</dbReference>
<dbReference type="InterPro" id="IPR035979">
    <property type="entry name" value="RBD_domain_sf"/>
</dbReference>
<dbReference type="GO" id="GO:0008270">
    <property type="term" value="F:zinc ion binding"/>
    <property type="evidence" value="ECO:0007669"/>
    <property type="project" value="UniProtKB-KW"/>
</dbReference>
<dbReference type="GO" id="GO:0003676">
    <property type="term" value="F:nucleic acid binding"/>
    <property type="evidence" value="ECO:0007669"/>
    <property type="project" value="InterPro"/>
</dbReference>
<feature type="compositionally biased region" description="Low complexity" evidence="5">
    <location>
        <begin position="51"/>
        <end position="65"/>
    </location>
</feature>
<dbReference type="SUPFAM" id="SSF57850">
    <property type="entry name" value="RING/U-box"/>
    <property type="match status" value="1"/>
</dbReference>
<dbReference type="STRING" id="93625.A0A409XCY7"/>
<evidence type="ECO:0000313" key="7">
    <source>
        <dbReference type="EMBL" id="PPQ88574.1"/>
    </source>
</evidence>
<evidence type="ECO:0000256" key="3">
    <source>
        <dbReference type="ARBA" id="ARBA00022833"/>
    </source>
</evidence>
<dbReference type="InterPro" id="IPR013083">
    <property type="entry name" value="Znf_RING/FYVE/PHD"/>
</dbReference>
<dbReference type="InParanoid" id="A0A409XCY7"/>
<dbReference type="SUPFAM" id="SSF54928">
    <property type="entry name" value="RNA-binding domain, RBD"/>
    <property type="match status" value="1"/>
</dbReference>
<evidence type="ECO:0000313" key="8">
    <source>
        <dbReference type="Proteomes" id="UP000283269"/>
    </source>
</evidence>
<keyword evidence="8" id="KW-1185">Reference proteome</keyword>
<protein>
    <recommendedName>
        <fullName evidence="6">RING-type domain-containing protein</fullName>
    </recommendedName>
</protein>
<evidence type="ECO:0000256" key="4">
    <source>
        <dbReference type="PROSITE-ProRule" id="PRU00175"/>
    </source>
</evidence>
<keyword evidence="3" id="KW-0862">Zinc</keyword>
<feature type="region of interest" description="Disordered" evidence="5">
    <location>
        <begin position="619"/>
        <end position="639"/>
    </location>
</feature>
<evidence type="ECO:0000256" key="1">
    <source>
        <dbReference type="ARBA" id="ARBA00022723"/>
    </source>
</evidence>
<feature type="region of interest" description="Disordered" evidence="5">
    <location>
        <begin position="190"/>
        <end position="238"/>
    </location>
</feature>
<feature type="compositionally biased region" description="Polar residues" evidence="5">
    <location>
        <begin position="34"/>
        <end position="48"/>
    </location>
</feature>
<feature type="compositionally biased region" description="Polar residues" evidence="5">
    <location>
        <begin position="204"/>
        <end position="236"/>
    </location>
</feature>
<dbReference type="OrthoDB" id="336240at2759"/>
<feature type="domain" description="RING-type" evidence="6">
    <location>
        <begin position="476"/>
        <end position="520"/>
    </location>
</feature>
<evidence type="ECO:0000259" key="6">
    <source>
        <dbReference type="PROSITE" id="PS50089"/>
    </source>
</evidence>
<dbReference type="InterPro" id="IPR012677">
    <property type="entry name" value="Nucleotide-bd_a/b_plait_sf"/>
</dbReference>
<feature type="region of interest" description="Disordered" evidence="5">
    <location>
        <begin position="258"/>
        <end position="285"/>
    </location>
</feature>
<keyword evidence="1" id="KW-0479">Metal-binding</keyword>
<dbReference type="AlphaFoldDB" id="A0A409XCY7"/>
<name>A0A409XCY7_PSICY</name>
<accession>A0A409XCY7</accession>
<keyword evidence="2 4" id="KW-0863">Zinc-finger</keyword>
<dbReference type="Gene3D" id="3.30.70.330">
    <property type="match status" value="1"/>
</dbReference>
<sequence>MSFSVPTSPAMSRSTKAQPVTPQRLPRQQPRSQSYYRSPLTPSASPYTPISLRSLDSTSSSTLTTPDNIASGLKKRLAFSAGSPDVLRNIAQDKSLADIANNWRSRASENGIKVASASRDNSQYVADESSDMSLSDVANDHSILSSEEGLFFKILLLDLFVDYRLALLAAPFLTTHRRLNSLPVISRPRAQSHASLPSRMNPLSPVTSRINNRVMPTSSPLQPRRTSTSFNQNLMSTPPPNRILAKQLKLKGSLTDPAQPRRREAFGSVPTPSRNLGHKNAGMSLTLEPDTSLDLFDIDENDFETEHEYQDSEIENSFSRDLQALQNSNYGYPTFSIHQQPPQPQVFSQSHFADPFQPINNGNGLFKGHMLNGIPEGIEHQFHAVRQQPPQKQYYDDRHQSGHVFYNLLPHLQTQYNQGMPHAYSAPTFVPMSQLSLLSFQPSSIPATDFSDQASSSPVSNAHSSPLSAEFSPTDCSVCLASNPASLAILQPCKHPLCSACLTSALNIVGEKDMECAVCKQSVADFKLVMGASKGDKSRSGETQNSNIPTSDKMPTLEQPKPLSESVLGSFAVTSDHSNIFDDGGLDDIDELQSAFEFGLDFGELRASTPKLEQQGENHIIENRSHNSASQHSTRRDVRKGEENVVLRIDNVPWDITPLQITKWLQQPIERVHVLLDGKGKTLSHAYVEVRDAATAGAILRGEAASSNSSGKKERGSVLGRGRRARGVTVTRSGQQELMRDLFPHWRGGFDGSRPSLAGLEGDRIIGALEGGLLTEQEISGLLHLIREPDSHFLKVPSLPFHSLASILSKFPADVDSRVFWSTGIRDVLLAALQILIPRVEKATENPKAGQQEEEFTVDLVIDLLYAALNCKAFTAQQVRRLTELAYAYSLPLPESDPSGIFEASTSSSVNSSNFLKTPSTHETSNVMFNQQSLVTNTSLDDLAREFGIDANVVQALAQRLAKMA</sequence>
<feature type="region of interest" description="Disordered" evidence="5">
    <location>
        <begin position="533"/>
        <end position="561"/>
    </location>
</feature>
<feature type="compositionally biased region" description="Polar residues" evidence="5">
    <location>
        <begin position="541"/>
        <end position="550"/>
    </location>
</feature>